<dbReference type="PANTHER" id="PTHR12595:SF0">
    <property type="entry name" value="ADENYLATE KINASE ISOENZYME 6"/>
    <property type="match status" value="1"/>
</dbReference>
<dbReference type="PANTHER" id="PTHR12595">
    <property type="entry name" value="POS9-ACTIVATING FACTOR FAP7-RELATED"/>
    <property type="match status" value="1"/>
</dbReference>
<evidence type="ECO:0000313" key="9">
    <source>
        <dbReference type="EMBL" id="KAF7513460.1"/>
    </source>
</evidence>
<dbReference type="GO" id="GO:0005737">
    <property type="term" value="C:cytoplasm"/>
    <property type="evidence" value="ECO:0007669"/>
    <property type="project" value="UniProtKB-SubCell"/>
</dbReference>
<gene>
    <name evidence="9" type="ORF">GJ744_008754</name>
</gene>
<dbReference type="GO" id="GO:0005524">
    <property type="term" value="F:ATP binding"/>
    <property type="evidence" value="ECO:0007669"/>
    <property type="project" value="UniProtKB-KW"/>
</dbReference>
<keyword evidence="7" id="KW-0539">Nucleus</keyword>
<protein>
    <recommendedName>
        <fullName evidence="7">Adenylate kinase isoenzyme 6 homolog</fullName>
        <shortName evidence="7">AK6</shortName>
        <ecNumber evidence="7">2.7.4.3</ecNumber>
    </recommendedName>
    <alternativeName>
        <fullName evidence="7">Dual activity adenylate kinase/ATPase</fullName>
        <shortName evidence="7">AK/ATPase</shortName>
    </alternativeName>
</protein>
<dbReference type="EMBL" id="JAACFV010000005">
    <property type="protein sequence ID" value="KAF7513460.1"/>
    <property type="molecule type" value="Genomic_DNA"/>
</dbReference>
<dbReference type="AlphaFoldDB" id="A0A8H7E9G8"/>
<evidence type="ECO:0000256" key="1">
    <source>
        <dbReference type="ARBA" id="ARBA00022517"/>
    </source>
</evidence>
<feature type="binding site" evidence="7">
    <location>
        <position position="19"/>
    </location>
    <ligand>
        <name>ATP</name>
        <dbReference type="ChEBI" id="CHEBI:30616"/>
    </ligand>
</feature>
<dbReference type="InterPro" id="IPR020618">
    <property type="entry name" value="Adenyl_kinase_AK6"/>
</dbReference>
<name>A0A8H7E9G8_9EURO</name>
<keyword evidence="1 7" id="KW-0690">Ribosome biogenesis</keyword>
<dbReference type="EC" id="2.7.4.3" evidence="7"/>
<evidence type="ECO:0000256" key="6">
    <source>
        <dbReference type="ARBA" id="ARBA00022840"/>
    </source>
</evidence>
<evidence type="ECO:0000256" key="8">
    <source>
        <dbReference type="SAM" id="MobiDB-lite"/>
    </source>
</evidence>
<dbReference type="GO" id="GO:0042274">
    <property type="term" value="P:ribosomal small subunit biogenesis"/>
    <property type="evidence" value="ECO:0007669"/>
    <property type="project" value="UniProtKB-UniRule"/>
</dbReference>
<dbReference type="Pfam" id="PF13238">
    <property type="entry name" value="AAA_18"/>
    <property type="match status" value="1"/>
</dbReference>
<keyword evidence="10" id="KW-1185">Reference proteome</keyword>
<proteinExistence type="inferred from homology"/>
<feature type="binding site" evidence="7">
    <location>
        <position position="159"/>
    </location>
    <ligand>
        <name>ATP</name>
        <dbReference type="ChEBI" id="CHEBI:30616"/>
    </ligand>
</feature>
<comment type="function">
    <text evidence="7">Broad-specificity nucleoside monophosphate (NMP) kinase that catalyzes the reversible transfer of the terminal phosphate group between nucleoside triphosphates and monophosphates. Has also ATPase activity. Involved in the late cytoplasmic maturation steps of the 40S ribosomal particles, specifically 18S rRNA maturation. While NMP activity is not required for ribosome maturation, ATPase activity is. Associates transiently with small ribosomal subunit protein uS11. ATP hydrolysis breaks the interaction with uS11. May temporarily remove uS11 from the ribosome to enable a conformational change of the ribosomal RNA that is needed for the final maturation step of the small ribosomal subunit. Its NMP activity may have a role in nuclear energy homeostasis.</text>
</comment>
<evidence type="ECO:0000256" key="2">
    <source>
        <dbReference type="ARBA" id="ARBA00022552"/>
    </source>
</evidence>
<evidence type="ECO:0000256" key="3">
    <source>
        <dbReference type="ARBA" id="ARBA00022679"/>
    </source>
</evidence>
<comment type="caution">
    <text evidence="9">The sequence shown here is derived from an EMBL/GenBank/DDBJ whole genome shotgun (WGS) entry which is preliminary data.</text>
</comment>
<keyword evidence="5 7" id="KW-0418">Kinase</keyword>
<evidence type="ECO:0000256" key="7">
    <source>
        <dbReference type="HAMAP-Rule" id="MF_03173"/>
    </source>
</evidence>
<accession>A0A8H7E9G8</accession>
<keyword evidence="7" id="KW-0963">Cytoplasm</keyword>
<comment type="catalytic activity">
    <reaction evidence="7">
        <text>ATP + H2O = ADP + phosphate + H(+)</text>
        <dbReference type="Rhea" id="RHEA:13065"/>
        <dbReference type="ChEBI" id="CHEBI:15377"/>
        <dbReference type="ChEBI" id="CHEBI:15378"/>
        <dbReference type="ChEBI" id="CHEBI:30616"/>
        <dbReference type="ChEBI" id="CHEBI:43474"/>
        <dbReference type="ChEBI" id="CHEBI:456216"/>
    </reaction>
</comment>
<keyword evidence="6 7" id="KW-0067">ATP-binding</keyword>
<dbReference type="GO" id="GO:0006364">
    <property type="term" value="P:rRNA processing"/>
    <property type="evidence" value="ECO:0007669"/>
    <property type="project" value="UniProtKB-KW"/>
</dbReference>
<feature type="region of interest" description="NMPbind" evidence="7">
    <location>
        <begin position="57"/>
        <end position="80"/>
    </location>
</feature>
<feature type="region of interest" description="Disordered" evidence="8">
    <location>
        <begin position="33"/>
        <end position="52"/>
    </location>
</feature>
<keyword evidence="2 7" id="KW-0698">rRNA processing</keyword>
<comment type="caution">
    <text evidence="7">Lacks conserved residue(s) required for the propagation of feature annotation.</text>
</comment>
<dbReference type="Proteomes" id="UP000606974">
    <property type="component" value="Unassembled WGS sequence"/>
</dbReference>
<evidence type="ECO:0000256" key="5">
    <source>
        <dbReference type="ARBA" id="ARBA00022777"/>
    </source>
</evidence>
<feature type="binding site" evidence="7">
    <location>
        <position position="18"/>
    </location>
    <ligand>
        <name>ATP</name>
        <dbReference type="ChEBI" id="CHEBI:30616"/>
    </ligand>
</feature>
<dbReference type="GO" id="GO:0004017">
    <property type="term" value="F:AMP kinase activity"/>
    <property type="evidence" value="ECO:0007669"/>
    <property type="project" value="UniProtKB-UniRule"/>
</dbReference>
<sequence>MPRKLPNIIITGTPTVGKTTTCTQLISLASDLASSSSSSSSQHRGSSPPPLRLRHLSINDLVKEKGCHEGWDEEMKSWIVDEDAVVDEVEKVLGVGRIGGEDGGGDGEAGVEEERQEEEEGGWLIDWHACDVFPKSWLDLVVVLRCTRTEVLWDRLRARDYPEAKLQENLDAEIFGVLLEEAKEAFDDEMVVELKSETAEDVEENCERILQWIQTWRQNQRKNGGDTEGE</sequence>
<dbReference type="Gene3D" id="3.40.50.300">
    <property type="entry name" value="P-loop containing nucleotide triphosphate hydrolases"/>
    <property type="match status" value="1"/>
</dbReference>
<feature type="region of interest" description="LID" evidence="7">
    <location>
        <begin position="158"/>
        <end position="168"/>
    </location>
</feature>
<comment type="similarity">
    <text evidence="7">Belongs to the adenylate kinase family. AK6 subfamily.</text>
</comment>
<feature type="binding site" evidence="7">
    <location>
        <position position="20"/>
    </location>
    <ligand>
        <name>ATP</name>
        <dbReference type="ChEBI" id="CHEBI:30616"/>
    </ligand>
</feature>
<dbReference type="GO" id="GO:0005634">
    <property type="term" value="C:nucleus"/>
    <property type="evidence" value="ECO:0007669"/>
    <property type="project" value="UniProtKB-SubCell"/>
</dbReference>
<reference evidence="9" key="1">
    <citation type="submission" date="2020-02" db="EMBL/GenBank/DDBJ databases">
        <authorList>
            <person name="Palmer J.M."/>
        </authorList>
    </citation>
    <scope>NUCLEOTIDE SEQUENCE</scope>
    <source>
        <strain evidence="9">EPUS1.4</strain>
        <tissue evidence="9">Thallus</tissue>
    </source>
</reference>
<comment type="subunit">
    <text evidence="7">Interacts with small ribosomal subunit protein uS11. Not a structural component of 43S pre-ribosomes, but transiently interacts with them by binding to uS11.</text>
</comment>
<dbReference type="SUPFAM" id="SSF52540">
    <property type="entry name" value="P-loop containing nucleoside triphosphate hydrolases"/>
    <property type="match status" value="1"/>
</dbReference>
<feature type="binding site" evidence="7">
    <location>
        <position position="17"/>
    </location>
    <ligand>
        <name>ATP</name>
        <dbReference type="ChEBI" id="CHEBI:30616"/>
    </ligand>
</feature>
<dbReference type="InterPro" id="IPR027417">
    <property type="entry name" value="P-loop_NTPase"/>
</dbReference>
<keyword evidence="3 7" id="KW-0808">Transferase</keyword>
<comment type="subcellular location">
    <subcellularLocation>
        <location evidence="7">Cytoplasm</location>
    </subcellularLocation>
    <subcellularLocation>
        <location evidence="7">Nucleus</location>
    </subcellularLocation>
</comment>
<evidence type="ECO:0000313" key="10">
    <source>
        <dbReference type="Proteomes" id="UP000606974"/>
    </source>
</evidence>
<comment type="catalytic activity">
    <reaction evidence="7">
        <text>AMP + ATP = 2 ADP</text>
        <dbReference type="Rhea" id="RHEA:12973"/>
        <dbReference type="ChEBI" id="CHEBI:30616"/>
        <dbReference type="ChEBI" id="CHEBI:456215"/>
        <dbReference type="ChEBI" id="CHEBI:456216"/>
        <dbReference type="EC" id="2.7.4.3"/>
    </reaction>
</comment>
<organism evidence="9 10">
    <name type="scientific">Endocarpon pusillum</name>
    <dbReference type="NCBI Taxonomy" id="364733"/>
    <lineage>
        <taxon>Eukaryota</taxon>
        <taxon>Fungi</taxon>
        <taxon>Dikarya</taxon>
        <taxon>Ascomycota</taxon>
        <taxon>Pezizomycotina</taxon>
        <taxon>Eurotiomycetes</taxon>
        <taxon>Chaetothyriomycetidae</taxon>
        <taxon>Verrucariales</taxon>
        <taxon>Verrucariaceae</taxon>
        <taxon>Endocarpon</taxon>
    </lineage>
</organism>
<evidence type="ECO:0000256" key="4">
    <source>
        <dbReference type="ARBA" id="ARBA00022741"/>
    </source>
</evidence>
<dbReference type="GO" id="GO:0016887">
    <property type="term" value="F:ATP hydrolysis activity"/>
    <property type="evidence" value="ECO:0007669"/>
    <property type="project" value="UniProtKB-UniRule"/>
</dbReference>
<dbReference type="OrthoDB" id="10251185at2759"/>
<dbReference type="HAMAP" id="MF_00039">
    <property type="entry name" value="Adenylate_kinase_AK6"/>
    <property type="match status" value="1"/>
</dbReference>
<keyword evidence="4 7" id="KW-0547">Nucleotide-binding</keyword>